<reference evidence="2 3" key="1">
    <citation type="submission" date="2018-03" db="EMBL/GenBank/DDBJ databases">
        <title>Defining the species Micromonospora saelicesensis and Micromonospora noduli under the framework of genomics.</title>
        <authorList>
            <person name="Riesco R."/>
            <person name="Trujillo M.E."/>
        </authorList>
    </citation>
    <scope>NUCLEOTIDE SEQUENCE [LARGE SCALE GENOMIC DNA]</scope>
    <source>
        <strain evidence="2 3">PSN13</strain>
    </source>
</reference>
<organism evidence="2 3">
    <name type="scientific">Micromonospora saelicesensis</name>
    <dbReference type="NCBI Taxonomy" id="285676"/>
    <lineage>
        <taxon>Bacteria</taxon>
        <taxon>Bacillati</taxon>
        <taxon>Actinomycetota</taxon>
        <taxon>Actinomycetes</taxon>
        <taxon>Micromonosporales</taxon>
        <taxon>Micromonosporaceae</taxon>
        <taxon>Micromonospora</taxon>
    </lineage>
</organism>
<protein>
    <recommendedName>
        <fullName evidence="1">DUF4268 domain-containing protein</fullName>
    </recommendedName>
</protein>
<comment type="caution">
    <text evidence="2">The sequence shown here is derived from an EMBL/GenBank/DDBJ whole genome shotgun (WGS) entry which is preliminary data.</text>
</comment>
<dbReference type="Gene3D" id="3.40.1350.10">
    <property type="match status" value="1"/>
</dbReference>
<proteinExistence type="predicted"/>
<dbReference type="RefSeq" id="WP_112677827.1">
    <property type="nucleotide sequence ID" value="NZ_PYAG01000033.1"/>
</dbReference>
<dbReference type="InterPro" id="IPR025364">
    <property type="entry name" value="DUF4268"/>
</dbReference>
<feature type="domain" description="DUF4268" evidence="1">
    <location>
        <begin position="183"/>
        <end position="316"/>
    </location>
</feature>
<dbReference type="Proteomes" id="UP000249419">
    <property type="component" value="Unassembled WGS sequence"/>
</dbReference>
<accession>A0A328NN70</accession>
<name>A0A328NN70_9ACTN</name>
<sequence length="326" mass="35886">MAEESAGPGLPHLARLEAVNARDVWPHEAHDFTPWLLANPEALGDALGMDLELSAAEHPVGTFALDLIGVDRATGEMVIIENQLAPTDHVHLGQLLTYAGGTDAVNVIWIATRFREEHRAALDWLNTRTDESTRFFGVEVGVVRIGSSPPAPLMRLVAQPNDWGKSVKAKTQAEGGSSKGQAYQKFWMQMLAELSGRQLNWTRSRKGLMQNWLAMPSGTTGITFNCSFGRSGLCSEIFFESPDPAVNDARLAAAQAKRELIERTYGGPLTFDPLIGKKGCRIADHRAGQIGLTENWQEYVEWFIACQIRLRMAMSDVFGLLPGTER</sequence>
<gene>
    <name evidence="2" type="ORF">PSN13_05187</name>
</gene>
<dbReference type="EMBL" id="PYAG01000033">
    <property type="protein sequence ID" value="RAO29988.1"/>
    <property type="molecule type" value="Genomic_DNA"/>
</dbReference>
<evidence type="ECO:0000313" key="3">
    <source>
        <dbReference type="Proteomes" id="UP000249419"/>
    </source>
</evidence>
<dbReference type="InterPro" id="IPR011856">
    <property type="entry name" value="tRNA_endonuc-like_dom_sf"/>
</dbReference>
<evidence type="ECO:0000313" key="2">
    <source>
        <dbReference type="EMBL" id="RAO29988.1"/>
    </source>
</evidence>
<dbReference type="GO" id="GO:0003676">
    <property type="term" value="F:nucleic acid binding"/>
    <property type="evidence" value="ECO:0007669"/>
    <property type="project" value="InterPro"/>
</dbReference>
<evidence type="ECO:0000259" key="1">
    <source>
        <dbReference type="Pfam" id="PF14088"/>
    </source>
</evidence>
<dbReference type="Pfam" id="PF14088">
    <property type="entry name" value="DUF4268"/>
    <property type="match status" value="1"/>
</dbReference>
<dbReference type="AlphaFoldDB" id="A0A328NN70"/>